<feature type="domain" description="Response regulatory" evidence="13">
    <location>
        <begin position="1"/>
        <end position="118"/>
    </location>
</feature>
<evidence type="ECO:0000313" key="16">
    <source>
        <dbReference type="Proteomes" id="UP000275777"/>
    </source>
</evidence>
<dbReference type="EC" id="2.7.13.3" evidence="15"/>
<dbReference type="InterPro" id="IPR036641">
    <property type="entry name" value="HPT_dom_sf"/>
</dbReference>
<keyword evidence="9" id="KW-0472">Membrane</keyword>
<accession>A0A3S5DLR8</accession>
<evidence type="ECO:0000256" key="8">
    <source>
        <dbReference type="ARBA" id="ARBA00023012"/>
    </source>
</evidence>
<dbReference type="InterPro" id="IPR011006">
    <property type="entry name" value="CheY-like_superfamily"/>
</dbReference>
<evidence type="ECO:0000256" key="1">
    <source>
        <dbReference type="ARBA" id="ARBA00004651"/>
    </source>
</evidence>
<keyword evidence="4" id="KW-0812">Transmembrane</keyword>
<evidence type="ECO:0000256" key="3">
    <source>
        <dbReference type="ARBA" id="ARBA00022553"/>
    </source>
</evidence>
<evidence type="ECO:0000256" key="12">
    <source>
        <dbReference type="SAM" id="MobiDB-lite"/>
    </source>
</evidence>
<evidence type="ECO:0000256" key="6">
    <source>
        <dbReference type="ARBA" id="ARBA00022840"/>
    </source>
</evidence>
<keyword evidence="5" id="KW-0547">Nucleotide-binding</keyword>
<evidence type="ECO:0000259" key="13">
    <source>
        <dbReference type="PROSITE" id="PS50110"/>
    </source>
</evidence>
<keyword evidence="15" id="KW-0808">Transferase</keyword>
<dbReference type="GO" id="GO:0000160">
    <property type="term" value="P:phosphorelay signal transduction system"/>
    <property type="evidence" value="ECO:0007669"/>
    <property type="project" value="UniProtKB-KW"/>
</dbReference>
<feature type="modified residue" description="4-aspartylphosphate" evidence="11">
    <location>
        <position position="51"/>
    </location>
</feature>
<feature type="modified residue" description="Phosphohistidine" evidence="10">
    <location>
        <position position="197"/>
    </location>
</feature>
<dbReference type="EMBL" id="LR134182">
    <property type="protein sequence ID" value="VEB44270.1"/>
    <property type="molecule type" value="Genomic_DNA"/>
</dbReference>
<dbReference type="SMART" id="SM00448">
    <property type="entry name" value="REC"/>
    <property type="match status" value="1"/>
</dbReference>
<dbReference type="GO" id="GO:0004673">
    <property type="term" value="F:protein histidine kinase activity"/>
    <property type="evidence" value="ECO:0007669"/>
    <property type="project" value="UniProtKB-EC"/>
</dbReference>
<evidence type="ECO:0000256" key="7">
    <source>
        <dbReference type="ARBA" id="ARBA00022989"/>
    </source>
</evidence>
<evidence type="ECO:0000256" key="10">
    <source>
        <dbReference type="PROSITE-ProRule" id="PRU00110"/>
    </source>
</evidence>
<reference evidence="15 16" key="1">
    <citation type="submission" date="2018-12" db="EMBL/GenBank/DDBJ databases">
        <authorList>
            <consortium name="Pathogen Informatics"/>
        </authorList>
    </citation>
    <scope>NUCLEOTIDE SEQUENCE [LARGE SCALE GENOMIC DNA]</scope>
    <source>
        <strain evidence="15 16">NCTC9695</strain>
    </source>
</reference>
<dbReference type="InterPro" id="IPR008207">
    <property type="entry name" value="Sig_transdc_His_kin_Hpt_dom"/>
</dbReference>
<dbReference type="PROSITE" id="PS50110">
    <property type="entry name" value="RESPONSE_REGULATORY"/>
    <property type="match status" value="1"/>
</dbReference>
<dbReference type="GO" id="GO:0005886">
    <property type="term" value="C:plasma membrane"/>
    <property type="evidence" value="ECO:0007669"/>
    <property type="project" value="UniProtKB-SubCell"/>
</dbReference>
<keyword evidence="2" id="KW-1003">Cell membrane</keyword>
<dbReference type="Pfam" id="PF01627">
    <property type="entry name" value="Hpt"/>
    <property type="match status" value="1"/>
</dbReference>
<evidence type="ECO:0000256" key="9">
    <source>
        <dbReference type="ARBA" id="ARBA00023136"/>
    </source>
</evidence>
<feature type="domain" description="HPt" evidence="14">
    <location>
        <begin position="158"/>
        <end position="257"/>
    </location>
</feature>
<dbReference type="PANTHER" id="PTHR45339:SF1">
    <property type="entry name" value="HYBRID SIGNAL TRANSDUCTION HISTIDINE KINASE J"/>
    <property type="match status" value="1"/>
</dbReference>
<dbReference type="PANTHER" id="PTHR45339">
    <property type="entry name" value="HYBRID SIGNAL TRANSDUCTION HISTIDINE KINASE J"/>
    <property type="match status" value="1"/>
</dbReference>
<dbReference type="SUPFAM" id="SSF52172">
    <property type="entry name" value="CheY-like"/>
    <property type="match status" value="1"/>
</dbReference>
<evidence type="ECO:0000256" key="11">
    <source>
        <dbReference type="PROSITE-ProRule" id="PRU00169"/>
    </source>
</evidence>
<sequence>MLLVEDDAINREVAQALLQDVGLEADMAENGKIAVERVQAAPARYALILMDVQMPEMDGLEATRRIRALDAGENIPIMAMTANAFAEDRSACREAGMNDFVAKPVDPDQLFAALRRWLPAGRTEATAPPAPPVSELQGMLGNIPGLDLRQGLACLGGDLERYRAMLTRFLAGHGDDAAKLRALRDQGREQDAMRLAHSLKGSSGTLGLTELQASAAALEAELNRDHPTPPATSPGWRPLSASLPAASPRRRPETPRRPCPRSMRRPC</sequence>
<keyword evidence="8" id="KW-0902">Two-component regulatory system</keyword>
<feature type="region of interest" description="Disordered" evidence="12">
    <location>
        <begin position="224"/>
        <end position="267"/>
    </location>
</feature>
<dbReference type="Pfam" id="PF00072">
    <property type="entry name" value="Response_reg"/>
    <property type="match status" value="1"/>
</dbReference>
<dbReference type="GO" id="GO:0005524">
    <property type="term" value="F:ATP binding"/>
    <property type="evidence" value="ECO:0007669"/>
    <property type="project" value="UniProtKB-KW"/>
</dbReference>
<evidence type="ECO:0000259" key="14">
    <source>
        <dbReference type="PROSITE" id="PS50894"/>
    </source>
</evidence>
<dbReference type="PROSITE" id="PS50894">
    <property type="entry name" value="HPT"/>
    <property type="match status" value="1"/>
</dbReference>
<dbReference type="InterPro" id="IPR001789">
    <property type="entry name" value="Sig_transdc_resp-reg_receiver"/>
</dbReference>
<evidence type="ECO:0000256" key="5">
    <source>
        <dbReference type="ARBA" id="ARBA00022741"/>
    </source>
</evidence>
<name>A0A3S5DLR8_CHRVL</name>
<keyword evidence="3 11" id="KW-0597">Phosphoprotein</keyword>
<feature type="compositionally biased region" description="Basic residues" evidence="12">
    <location>
        <begin position="258"/>
        <end position="267"/>
    </location>
</feature>
<proteinExistence type="predicted"/>
<dbReference type="CDD" id="cd17546">
    <property type="entry name" value="REC_hyHK_CKI1_RcsC-like"/>
    <property type="match status" value="1"/>
</dbReference>
<keyword evidence="7" id="KW-1133">Transmembrane helix</keyword>
<dbReference type="AlphaFoldDB" id="A0A3S5DLR8"/>
<dbReference type="Gene3D" id="3.40.50.2300">
    <property type="match status" value="1"/>
</dbReference>
<gene>
    <name evidence="15" type="primary">barA_9</name>
    <name evidence="15" type="ORF">NCTC9695_04759</name>
</gene>
<organism evidence="15 16">
    <name type="scientific">Chromobacterium violaceum</name>
    <dbReference type="NCBI Taxonomy" id="536"/>
    <lineage>
        <taxon>Bacteria</taxon>
        <taxon>Pseudomonadati</taxon>
        <taxon>Pseudomonadota</taxon>
        <taxon>Betaproteobacteria</taxon>
        <taxon>Neisseriales</taxon>
        <taxon>Chromobacteriaceae</taxon>
        <taxon>Chromobacterium</taxon>
    </lineage>
</organism>
<dbReference type="Proteomes" id="UP000275777">
    <property type="component" value="Chromosome"/>
</dbReference>
<keyword evidence="15" id="KW-0418">Kinase</keyword>
<keyword evidence="6" id="KW-0067">ATP-binding</keyword>
<dbReference type="Gene3D" id="1.20.120.160">
    <property type="entry name" value="HPT domain"/>
    <property type="match status" value="1"/>
</dbReference>
<comment type="subcellular location">
    <subcellularLocation>
        <location evidence="1">Cell membrane</location>
        <topology evidence="1">Multi-pass membrane protein</topology>
    </subcellularLocation>
</comment>
<evidence type="ECO:0000256" key="2">
    <source>
        <dbReference type="ARBA" id="ARBA00022475"/>
    </source>
</evidence>
<evidence type="ECO:0000256" key="4">
    <source>
        <dbReference type="ARBA" id="ARBA00022692"/>
    </source>
</evidence>
<protein>
    <submittedName>
        <fullName evidence="15">Signal transduction histidine-protein kinase BarA</fullName>
        <ecNumber evidence="15">2.7.13.3</ecNumber>
    </submittedName>
</protein>
<evidence type="ECO:0000313" key="15">
    <source>
        <dbReference type="EMBL" id="VEB44270.1"/>
    </source>
</evidence>
<dbReference type="SUPFAM" id="SSF47226">
    <property type="entry name" value="Histidine-containing phosphotransfer domain, HPT domain"/>
    <property type="match status" value="1"/>
</dbReference>